<protein>
    <submittedName>
        <fullName evidence="1">C-signal protein</fullName>
    </submittedName>
</protein>
<proteinExistence type="predicted"/>
<evidence type="ECO:0000313" key="2">
    <source>
        <dbReference type="Proteomes" id="UP000020467"/>
    </source>
</evidence>
<accession>A0A010QM74</accession>
<dbReference type="CDD" id="cd05325">
    <property type="entry name" value="carb_red_sniffer_like_SDR_c"/>
    <property type="match status" value="1"/>
</dbReference>
<dbReference type="HOGENOM" id="CLU_010194_9_1_1"/>
<reference evidence="1 2" key="1">
    <citation type="submission" date="2014-02" db="EMBL/GenBank/DDBJ databases">
        <title>The genome sequence of Colletotrichum fioriniae PJ7.</title>
        <authorList>
            <person name="Baroncelli R."/>
            <person name="Thon M.R."/>
        </authorList>
    </citation>
    <scope>NUCLEOTIDE SEQUENCE [LARGE SCALE GENOMIC DNA]</scope>
    <source>
        <strain evidence="1 2">PJ7</strain>
    </source>
</reference>
<dbReference type="Pfam" id="PF00106">
    <property type="entry name" value="adh_short"/>
    <property type="match status" value="1"/>
</dbReference>
<evidence type="ECO:0000313" key="1">
    <source>
        <dbReference type="EMBL" id="EXF77805.1"/>
    </source>
</evidence>
<organism evidence="1 2">
    <name type="scientific">Colletotrichum fioriniae PJ7</name>
    <dbReference type="NCBI Taxonomy" id="1445577"/>
    <lineage>
        <taxon>Eukaryota</taxon>
        <taxon>Fungi</taxon>
        <taxon>Dikarya</taxon>
        <taxon>Ascomycota</taxon>
        <taxon>Pezizomycotina</taxon>
        <taxon>Sordariomycetes</taxon>
        <taxon>Hypocreomycetidae</taxon>
        <taxon>Glomerellales</taxon>
        <taxon>Glomerellaceae</taxon>
        <taxon>Colletotrichum</taxon>
        <taxon>Colletotrichum acutatum species complex</taxon>
    </lineage>
</organism>
<dbReference type="Gene3D" id="3.40.50.720">
    <property type="entry name" value="NAD(P)-binding Rossmann-like Domain"/>
    <property type="match status" value="1"/>
</dbReference>
<dbReference type="KEGG" id="cfj:CFIO01_07255"/>
<dbReference type="PRINTS" id="PR00081">
    <property type="entry name" value="GDHRDH"/>
</dbReference>
<dbReference type="GO" id="GO:0016616">
    <property type="term" value="F:oxidoreductase activity, acting on the CH-OH group of donors, NAD or NADP as acceptor"/>
    <property type="evidence" value="ECO:0007669"/>
    <property type="project" value="TreeGrafter"/>
</dbReference>
<dbReference type="AlphaFoldDB" id="A0A010QM74"/>
<dbReference type="InterPro" id="IPR052184">
    <property type="entry name" value="SDR_enzymes"/>
</dbReference>
<dbReference type="SUPFAM" id="SSF51735">
    <property type="entry name" value="NAD(P)-binding Rossmann-fold domains"/>
    <property type="match status" value="1"/>
</dbReference>
<dbReference type="PANTHER" id="PTHR45458:SF1">
    <property type="entry name" value="SHORT CHAIN DEHYDROGENASE"/>
    <property type="match status" value="1"/>
</dbReference>
<dbReference type="eggNOG" id="KOG1611">
    <property type="taxonomic scope" value="Eukaryota"/>
</dbReference>
<dbReference type="Proteomes" id="UP000020467">
    <property type="component" value="Unassembled WGS sequence"/>
</dbReference>
<dbReference type="OrthoDB" id="5296at2759"/>
<dbReference type="InterPro" id="IPR036291">
    <property type="entry name" value="NAD(P)-bd_dom_sf"/>
</dbReference>
<dbReference type="InterPro" id="IPR002347">
    <property type="entry name" value="SDR_fam"/>
</dbReference>
<comment type="caution">
    <text evidence="1">The sequence shown here is derived from an EMBL/GenBank/DDBJ whole genome shotgun (WGS) entry which is preliminary data.</text>
</comment>
<name>A0A010QM74_9PEZI</name>
<dbReference type="PANTHER" id="PTHR45458">
    <property type="entry name" value="SHORT-CHAIN DEHYDROGENASE/REDUCTASE SDR"/>
    <property type="match status" value="1"/>
</dbReference>
<gene>
    <name evidence="1" type="ORF">CFIO01_07255</name>
</gene>
<sequence length="269" mass="27586">MPTYVVTGARAGIGLEYINQLSKSPSNTVIALVRSTSPTTDLSALEAIRSSSIATTHILECDVSSEASIAALPGRLSAALDEGRGTPAKVDFLINNAATLQFAHQTSLTLDKAGLDAHMETNVLGPARMVQVLMPFLTAEDEDDEKDGVDAAAAAADEGEERIAAVVANITSGAGSLGWTSDGRVGMLAGYSISKAALNMLTVHQGREFRGQGIVAVAVDPGHVKTSSGGPGATVEVEDSAGGILSLLAGLKNADSGSFFLYNGTSVPW</sequence>
<dbReference type="EMBL" id="JARH01000681">
    <property type="protein sequence ID" value="EXF77805.1"/>
    <property type="molecule type" value="Genomic_DNA"/>
</dbReference>
<keyword evidence="2" id="KW-1185">Reference proteome</keyword>